<keyword evidence="1" id="KW-0472">Membrane</keyword>
<comment type="caution">
    <text evidence="2">The sequence shown here is derived from an EMBL/GenBank/DDBJ whole genome shotgun (WGS) entry which is preliminary data.</text>
</comment>
<sequence>MQFWAAIYALTTVYPEPGLTALVTVVLAVIGALIYLTRPPAWGDGS</sequence>
<accession>A0A6B0SL91</accession>
<evidence type="ECO:0000256" key="1">
    <source>
        <dbReference type="SAM" id="Phobius"/>
    </source>
</evidence>
<dbReference type="AlphaFoldDB" id="A0A6B0SL91"/>
<keyword evidence="1" id="KW-0812">Transmembrane</keyword>
<dbReference type="EMBL" id="WUUU01000037">
    <property type="protein sequence ID" value="MXR20313.1"/>
    <property type="molecule type" value="Genomic_DNA"/>
</dbReference>
<dbReference type="RefSeq" id="WP_159525867.1">
    <property type="nucleotide sequence ID" value="NZ_WUUU01000037.1"/>
</dbReference>
<proteinExistence type="predicted"/>
<name>A0A6B0SL91_9EURY</name>
<protein>
    <submittedName>
        <fullName evidence="2">Uncharacterized protein</fullName>
    </submittedName>
</protein>
<evidence type="ECO:0000313" key="2">
    <source>
        <dbReference type="EMBL" id="MXR20313.1"/>
    </source>
</evidence>
<evidence type="ECO:0000313" key="3">
    <source>
        <dbReference type="Proteomes" id="UP000471521"/>
    </source>
</evidence>
<keyword evidence="1" id="KW-1133">Transmembrane helix</keyword>
<keyword evidence="3" id="KW-1185">Reference proteome</keyword>
<reference evidence="2 3" key="1">
    <citation type="submission" date="2019-12" db="EMBL/GenBank/DDBJ databases">
        <title>Isolation and characterization of three novel carbon monoxide-oxidizing members of Halobacteria from salione crusts and soils.</title>
        <authorList>
            <person name="Myers M.R."/>
            <person name="King G.M."/>
        </authorList>
    </citation>
    <scope>NUCLEOTIDE SEQUENCE [LARGE SCALE GENOMIC DNA]</scope>
    <source>
        <strain evidence="2 3">PCN9</strain>
    </source>
</reference>
<organism evidence="2 3">
    <name type="scientific">Halobacterium bonnevillei</name>
    <dbReference type="NCBI Taxonomy" id="2692200"/>
    <lineage>
        <taxon>Archaea</taxon>
        <taxon>Methanobacteriati</taxon>
        <taxon>Methanobacteriota</taxon>
        <taxon>Stenosarchaea group</taxon>
        <taxon>Halobacteria</taxon>
        <taxon>Halobacteriales</taxon>
        <taxon>Halobacteriaceae</taxon>
        <taxon>Halobacterium</taxon>
    </lineage>
</organism>
<gene>
    <name evidence="2" type="ORF">GRX66_06735</name>
</gene>
<dbReference type="Proteomes" id="UP000471521">
    <property type="component" value="Unassembled WGS sequence"/>
</dbReference>
<feature type="transmembrane region" description="Helical" evidence="1">
    <location>
        <begin position="18"/>
        <end position="36"/>
    </location>
</feature>